<proteinExistence type="predicted"/>
<comment type="caution">
    <text evidence="1">The sequence shown here is derived from an EMBL/GenBank/DDBJ whole genome shotgun (WGS) entry which is preliminary data.</text>
</comment>
<evidence type="ECO:0000313" key="2">
    <source>
        <dbReference type="Proteomes" id="UP000288805"/>
    </source>
</evidence>
<evidence type="ECO:0000313" key="1">
    <source>
        <dbReference type="EMBL" id="RVW67378.1"/>
    </source>
</evidence>
<dbReference type="EMBL" id="QGNW01000587">
    <property type="protein sequence ID" value="RVW67378.1"/>
    <property type="molecule type" value="Genomic_DNA"/>
</dbReference>
<dbReference type="Proteomes" id="UP000288805">
    <property type="component" value="Unassembled WGS sequence"/>
</dbReference>
<accession>A0A438G5A6</accession>
<gene>
    <name evidence="1" type="ORF">CK203_065891</name>
</gene>
<dbReference type="AlphaFoldDB" id="A0A438G5A6"/>
<sequence>MFSFEANLEIKRNQFNFELVSVVTNFVDYFLNQGAPVGHQSAETPIGNESLSDPEAKYVLVELHEGVCGNHPSGQTLAYCAYTQGYY</sequence>
<name>A0A438G5A6_VITVI</name>
<protein>
    <submittedName>
        <fullName evidence="1">Uncharacterized protein</fullName>
    </submittedName>
</protein>
<organism evidence="1 2">
    <name type="scientific">Vitis vinifera</name>
    <name type="common">Grape</name>
    <dbReference type="NCBI Taxonomy" id="29760"/>
    <lineage>
        <taxon>Eukaryota</taxon>
        <taxon>Viridiplantae</taxon>
        <taxon>Streptophyta</taxon>
        <taxon>Embryophyta</taxon>
        <taxon>Tracheophyta</taxon>
        <taxon>Spermatophyta</taxon>
        <taxon>Magnoliopsida</taxon>
        <taxon>eudicotyledons</taxon>
        <taxon>Gunneridae</taxon>
        <taxon>Pentapetalae</taxon>
        <taxon>rosids</taxon>
        <taxon>Vitales</taxon>
        <taxon>Vitaceae</taxon>
        <taxon>Viteae</taxon>
        <taxon>Vitis</taxon>
    </lineage>
</organism>
<reference evidence="1 2" key="1">
    <citation type="journal article" date="2018" name="PLoS Genet.">
        <title>Population sequencing reveals clonal diversity and ancestral inbreeding in the grapevine cultivar Chardonnay.</title>
        <authorList>
            <person name="Roach M.J."/>
            <person name="Johnson D.L."/>
            <person name="Bohlmann J."/>
            <person name="van Vuuren H.J."/>
            <person name="Jones S.J."/>
            <person name="Pretorius I.S."/>
            <person name="Schmidt S.A."/>
            <person name="Borneman A.R."/>
        </authorList>
    </citation>
    <scope>NUCLEOTIDE SEQUENCE [LARGE SCALE GENOMIC DNA]</scope>
    <source>
        <strain evidence="2">cv. Chardonnay</strain>
        <tissue evidence="1">Leaf</tissue>
    </source>
</reference>